<dbReference type="PROSITE" id="PS50928">
    <property type="entry name" value="ABC_TM1"/>
    <property type="match status" value="1"/>
</dbReference>
<dbReference type="PANTHER" id="PTHR42929:SF1">
    <property type="entry name" value="INNER MEMBRANE ABC TRANSPORTER PERMEASE PROTEIN YDCU-RELATED"/>
    <property type="match status" value="1"/>
</dbReference>
<keyword evidence="7 8" id="KW-0472">Membrane</keyword>
<evidence type="ECO:0000256" key="6">
    <source>
        <dbReference type="ARBA" id="ARBA00022989"/>
    </source>
</evidence>
<dbReference type="Proteomes" id="UP000660861">
    <property type="component" value="Unassembled WGS sequence"/>
</dbReference>
<feature type="transmembrane region" description="Helical" evidence="8">
    <location>
        <begin position="238"/>
        <end position="257"/>
    </location>
</feature>
<feature type="transmembrane region" description="Helical" evidence="8">
    <location>
        <begin position="12"/>
        <end position="31"/>
    </location>
</feature>
<feature type="transmembrane region" description="Helical" evidence="8">
    <location>
        <begin position="87"/>
        <end position="108"/>
    </location>
</feature>
<evidence type="ECO:0000256" key="2">
    <source>
        <dbReference type="ARBA" id="ARBA00007069"/>
    </source>
</evidence>
<keyword evidence="11" id="KW-1185">Reference proteome</keyword>
<evidence type="ECO:0000256" key="7">
    <source>
        <dbReference type="ARBA" id="ARBA00023136"/>
    </source>
</evidence>
<reference evidence="10" key="1">
    <citation type="submission" date="2020-08" db="EMBL/GenBank/DDBJ databases">
        <title>Genome public.</title>
        <authorList>
            <person name="Liu C."/>
            <person name="Sun Q."/>
        </authorList>
    </citation>
    <scope>NUCLEOTIDE SEQUENCE</scope>
    <source>
        <strain evidence="10">NSJ-54</strain>
    </source>
</reference>
<dbReference type="InterPro" id="IPR000515">
    <property type="entry name" value="MetI-like"/>
</dbReference>
<dbReference type="PANTHER" id="PTHR42929">
    <property type="entry name" value="INNER MEMBRANE ABC TRANSPORTER PERMEASE PROTEIN YDCU-RELATED-RELATED"/>
    <property type="match status" value="1"/>
</dbReference>
<protein>
    <submittedName>
        <fullName evidence="10">ABC transporter permease</fullName>
    </submittedName>
</protein>
<feature type="domain" description="ABC transmembrane type-1" evidence="9">
    <location>
        <begin position="52"/>
        <end position="257"/>
    </location>
</feature>
<evidence type="ECO:0000259" key="9">
    <source>
        <dbReference type="PROSITE" id="PS50928"/>
    </source>
</evidence>
<dbReference type="AlphaFoldDB" id="A0A926I9R3"/>
<keyword evidence="4" id="KW-1003">Cell membrane</keyword>
<dbReference type="EMBL" id="JACRTC010000001">
    <property type="protein sequence ID" value="MBC8569431.1"/>
    <property type="molecule type" value="Genomic_DNA"/>
</dbReference>
<proteinExistence type="inferred from homology"/>
<evidence type="ECO:0000256" key="4">
    <source>
        <dbReference type="ARBA" id="ARBA00022475"/>
    </source>
</evidence>
<accession>A0A926I9R3</accession>
<comment type="caution">
    <text evidence="10">The sequence shown here is derived from an EMBL/GenBank/DDBJ whole genome shotgun (WGS) entry which is preliminary data.</text>
</comment>
<dbReference type="InterPro" id="IPR035906">
    <property type="entry name" value="MetI-like_sf"/>
</dbReference>
<dbReference type="GO" id="GO:0055085">
    <property type="term" value="P:transmembrane transport"/>
    <property type="evidence" value="ECO:0007669"/>
    <property type="project" value="InterPro"/>
</dbReference>
<comment type="similarity">
    <text evidence="2">Belongs to the binding-protein-dependent transport system permease family. CysTW subfamily.</text>
</comment>
<dbReference type="Pfam" id="PF00528">
    <property type="entry name" value="BPD_transp_1"/>
    <property type="match status" value="1"/>
</dbReference>
<keyword evidence="3 8" id="KW-0813">Transport</keyword>
<dbReference type="CDD" id="cd06261">
    <property type="entry name" value="TM_PBP2"/>
    <property type="match status" value="1"/>
</dbReference>
<comment type="subcellular location">
    <subcellularLocation>
        <location evidence="1 8">Cell membrane</location>
        <topology evidence="1 8">Multi-pass membrane protein</topology>
    </subcellularLocation>
</comment>
<gene>
    <name evidence="10" type="ORF">H8709_01120</name>
</gene>
<evidence type="ECO:0000256" key="3">
    <source>
        <dbReference type="ARBA" id="ARBA00022448"/>
    </source>
</evidence>
<sequence length="271" mass="29974">MKTKAASLPYAVWTFIFIVVPLAMVAYFAFIDEAGHFTLENVSSVGQYTPVLARSIWLAAIATVICLVIAYPLSYLLSRMHVGRQKVFLMLVMLPMWMNFLLRTYAWMTLLERNGLINRFFALFGLGPFEMINTQGAVVLGMVYNYLPFMILPLYSIMVKIDNRTIEAAQDLGANSYHVFSKVVLPLSVPGITTGITMVFVPAVSTFIISRMLGGGGNLLIGDLIDLQFLGNAYNPNLGAAISLVLMVLILLCMSIMNQFDNDEGMEGALL</sequence>
<evidence type="ECO:0000313" key="10">
    <source>
        <dbReference type="EMBL" id="MBC8569431.1"/>
    </source>
</evidence>
<keyword evidence="5 8" id="KW-0812">Transmembrane</keyword>
<evidence type="ECO:0000256" key="8">
    <source>
        <dbReference type="RuleBase" id="RU363032"/>
    </source>
</evidence>
<evidence type="ECO:0000313" key="11">
    <source>
        <dbReference type="Proteomes" id="UP000660861"/>
    </source>
</evidence>
<dbReference type="SUPFAM" id="SSF161098">
    <property type="entry name" value="MetI-like"/>
    <property type="match status" value="1"/>
</dbReference>
<dbReference type="RefSeq" id="WP_262396530.1">
    <property type="nucleotide sequence ID" value="NZ_JACRTC010000001.1"/>
</dbReference>
<evidence type="ECO:0000256" key="1">
    <source>
        <dbReference type="ARBA" id="ARBA00004651"/>
    </source>
</evidence>
<evidence type="ECO:0000256" key="5">
    <source>
        <dbReference type="ARBA" id="ARBA00022692"/>
    </source>
</evidence>
<feature type="transmembrane region" description="Helical" evidence="8">
    <location>
        <begin position="183"/>
        <end position="209"/>
    </location>
</feature>
<dbReference type="Gene3D" id="1.10.3720.10">
    <property type="entry name" value="MetI-like"/>
    <property type="match status" value="1"/>
</dbReference>
<name>A0A926I9R3_9FIRM</name>
<dbReference type="GO" id="GO:0005886">
    <property type="term" value="C:plasma membrane"/>
    <property type="evidence" value="ECO:0007669"/>
    <property type="project" value="UniProtKB-SubCell"/>
</dbReference>
<keyword evidence="6 8" id="KW-1133">Transmembrane helix</keyword>
<feature type="transmembrane region" description="Helical" evidence="8">
    <location>
        <begin position="51"/>
        <end position="75"/>
    </location>
</feature>
<organism evidence="10 11">
    <name type="scientific">Zongyangia hominis</name>
    <dbReference type="NCBI Taxonomy" id="2763677"/>
    <lineage>
        <taxon>Bacteria</taxon>
        <taxon>Bacillati</taxon>
        <taxon>Bacillota</taxon>
        <taxon>Clostridia</taxon>
        <taxon>Eubacteriales</taxon>
        <taxon>Oscillospiraceae</taxon>
        <taxon>Zongyangia</taxon>
    </lineage>
</organism>